<reference evidence="1" key="2">
    <citation type="submission" date="2025-09" db="UniProtKB">
        <authorList>
            <consortium name="Ensembl"/>
        </authorList>
    </citation>
    <scope>IDENTIFICATION</scope>
</reference>
<sequence length="114" mass="13444">MCTPLLLQDKANLVEDYVAEYPELQRKLLQTLDTWCDPSFNIRDITRYKPEKFNRRVLSKLVFRLLERFSVDPGMGYCNILWSFLSLIKNQVNLSSSMFIKESLLSFILGNFRV</sequence>
<proteinExistence type="predicted"/>
<dbReference type="Proteomes" id="UP000694396">
    <property type="component" value="Unplaced"/>
</dbReference>
<protein>
    <submittedName>
        <fullName evidence="1">Uncharacterized protein</fullName>
    </submittedName>
</protein>
<organism evidence="1 2">
    <name type="scientific">Cyanoderma ruficeps</name>
    <name type="common">rufous-capped babbler</name>
    <dbReference type="NCBI Taxonomy" id="181631"/>
    <lineage>
        <taxon>Eukaryota</taxon>
        <taxon>Metazoa</taxon>
        <taxon>Chordata</taxon>
        <taxon>Craniata</taxon>
        <taxon>Vertebrata</taxon>
        <taxon>Euteleostomi</taxon>
        <taxon>Archelosauria</taxon>
        <taxon>Archosauria</taxon>
        <taxon>Dinosauria</taxon>
        <taxon>Saurischia</taxon>
        <taxon>Theropoda</taxon>
        <taxon>Coelurosauria</taxon>
        <taxon>Aves</taxon>
        <taxon>Neognathae</taxon>
        <taxon>Neoaves</taxon>
        <taxon>Telluraves</taxon>
        <taxon>Australaves</taxon>
        <taxon>Passeriformes</taxon>
        <taxon>Sylvioidea</taxon>
        <taxon>Timaliidae</taxon>
        <taxon>Cyanoderma</taxon>
    </lineage>
</organism>
<evidence type="ECO:0000313" key="1">
    <source>
        <dbReference type="Ensembl" id="ENSCRFP00000012386.1"/>
    </source>
</evidence>
<reference evidence="1" key="1">
    <citation type="submission" date="2025-08" db="UniProtKB">
        <authorList>
            <consortium name="Ensembl"/>
        </authorList>
    </citation>
    <scope>IDENTIFICATION</scope>
</reference>
<name>A0A8C3QYB4_9PASS</name>
<dbReference type="Ensembl" id="ENSCRFT00000012815.1">
    <property type="protein sequence ID" value="ENSCRFP00000012386.1"/>
    <property type="gene ID" value="ENSCRFG00000009613.1"/>
</dbReference>
<evidence type="ECO:0000313" key="2">
    <source>
        <dbReference type="Proteomes" id="UP000694396"/>
    </source>
</evidence>
<dbReference type="AlphaFoldDB" id="A0A8C3QYB4"/>
<keyword evidence="2" id="KW-1185">Reference proteome</keyword>
<accession>A0A8C3QYB4</accession>